<evidence type="ECO:0000313" key="1">
    <source>
        <dbReference type="EMBL" id="ERT05487.1"/>
    </source>
</evidence>
<protein>
    <submittedName>
        <fullName evidence="1">Uncharacterized protein</fullName>
    </submittedName>
</protein>
<evidence type="ECO:0000313" key="2">
    <source>
        <dbReference type="Proteomes" id="UP000017127"/>
    </source>
</evidence>
<gene>
    <name evidence="1" type="ORF">M595_4562</name>
</gene>
<organism evidence="1 2">
    <name type="scientific">Lyngbya aestuarii BL J</name>
    <dbReference type="NCBI Taxonomy" id="1348334"/>
    <lineage>
        <taxon>Bacteria</taxon>
        <taxon>Bacillati</taxon>
        <taxon>Cyanobacteriota</taxon>
        <taxon>Cyanophyceae</taxon>
        <taxon>Oscillatoriophycideae</taxon>
        <taxon>Oscillatoriales</taxon>
        <taxon>Microcoleaceae</taxon>
        <taxon>Lyngbya</taxon>
    </lineage>
</organism>
<accession>U7QE48</accession>
<dbReference type="AlphaFoldDB" id="U7QE48"/>
<reference evidence="1 2" key="1">
    <citation type="journal article" date="2013" name="Front. Microbiol.">
        <title>Comparative genomic analyses of the cyanobacterium, Lyngbya aestuarii BL J, a powerful hydrogen producer.</title>
        <authorList>
            <person name="Kothari A."/>
            <person name="Vaughn M."/>
            <person name="Garcia-Pichel F."/>
        </authorList>
    </citation>
    <scope>NUCLEOTIDE SEQUENCE [LARGE SCALE GENOMIC DNA]</scope>
    <source>
        <strain evidence="1 2">BL J</strain>
    </source>
</reference>
<dbReference type="Proteomes" id="UP000017127">
    <property type="component" value="Unassembled WGS sequence"/>
</dbReference>
<comment type="caution">
    <text evidence="1">The sequence shown here is derived from an EMBL/GenBank/DDBJ whole genome shotgun (WGS) entry which is preliminary data.</text>
</comment>
<name>U7QE48_9CYAN</name>
<sequence length="44" mass="5118">MGVTVRQLGTMTPKLKKLRIITNSRLDFNQPVFNSEIDKKIRTE</sequence>
<dbReference type="EMBL" id="AUZM01000056">
    <property type="protein sequence ID" value="ERT05487.1"/>
    <property type="molecule type" value="Genomic_DNA"/>
</dbReference>
<keyword evidence="2" id="KW-1185">Reference proteome</keyword>
<proteinExistence type="predicted"/>